<dbReference type="Pfam" id="PF07695">
    <property type="entry name" value="7TMR-DISM_7TM"/>
    <property type="match status" value="1"/>
</dbReference>
<keyword evidence="6" id="KW-1185">Reference proteome</keyword>
<dbReference type="EC" id="2.7.7.65" evidence="1"/>
<organism evidence="5 6">
    <name type="scientific">Neptuniibacter pectenicola</name>
    <dbReference type="NCBI Taxonomy" id="1806669"/>
    <lineage>
        <taxon>Bacteria</taxon>
        <taxon>Pseudomonadati</taxon>
        <taxon>Pseudomonadota</taxon>
        <taxon>Gammaproteobacteria</taxon>
        <taxon>Oceanospirillales</taxon>
        <taxon>Oceanospirillaceae</taxon>
        <taxon>Neptuniibacter</taxon>
    </lineage>
</organism>
<dbReference type="InterPro" id="IPR043128">
    <property type="entry name" value="Rev_trsase/Diguanyl_cyclase"/>
</dbReference>
<feature type="transmembrane region" description="Helical" evidence="3">
    <location>
        <begin position="284"/>
        <end position="305"/>
    </location>
</feature>
<dbReference type="InterPro" id="IPR011623">
    <property type="entry name" value="7TMR_DISM_rcpt_extracell_dom1"/>
</dbReference>
<comment type="caution">
    <text evidence="5">The sequence shown here is derived from an EMBL/GenBank/DDBJ whole genome shotgun (WGS) entry which is preliminary data.</text>
</comment>
<dbReference type="InterPro" id="IPR011622">
    <property type="entry name" value="7TMR_DISM_rcpt_extracell_dom2"/>
</dbReference>
<feature type="transmembrane region" description="Helical" evidence="3">
    <location>
        <begin position="192"/>
        <end position="212"/>
    </location>
</feature>
<dbReference type="InterPro" id="IPR000160">
    <property type="entry name" value="GGDEF_dom"/>
</dbReference>
<evidence type="ECO:0000313" key="6">
    <source>
        <dbReference type="Proteomes" id="UP001449225"/>
    </source>
</evidence>
<feature type="transmembrane region" description="Helical" evidence="3">
    <location>
        <begin position="257"/>
        <end position="278"/>
    </location>
</feature>
<feature type="transmembrane region" description="Helical" evidence="3">
    <location>
        <begin position="317"/>
        <end position="339"/>
    </location>
</feature>
<dbReference type="Gene3D" id="2.60.40.2380">
    <property type="match status" value="1"/>
</dbReference>
<dbReference type="Proteomes" id="UP001449225">
    <property type="component" value="Unassembled WGS sequence"/>
</dbReference>
<sequence length="546" mass="61924">MSYASIDISHTYTAPLGNESRYLLEDESPLTVEEARLALHSKGIAPHQGVLNFGINSKPVWLYFTIENPSAELMTRFIRVEASWLDQVDIYFFSNDRLINAQSGGDKYPFDQRQVDDRFIIFPHDFDVGQTEVLMRLSSPDPLNIPIYLLSLDEMHQKTLNDGYFYGAIYGFLLALLAYNILLSFSLKSRRYLYYSQYLFFFILMNLSYTGHGYQWLWPEQVTWQLWLNPILMLAYATTGLMFATRFLDTQKKLKRLHYIIGFTCWSLILLGALFILLGDNVRLLYLAFFAIIPFASLMITSGVVGMFNGIKEARYFAAATIFVTVGAVYTTLTVSGVIEYSNLGFHALEIAMLIEAVLFALALSYQFKIIQDGKITAERLADIDPLTGLYNRRGLYKILTPLLNVSLRKKRALSLLLLDIDYFKQINDLYGHTQGDKALRQLSKLLLNEARNGDLIGRWGGEEFILLLSETSEAEAQVLAQRIVDKVSELSLAVADKEVNITVSIGVSCLETPTQTFDDLLDQADKALYQAKSKGRNRVVLAQAN</sequence>
<evidence type="ECO:0000313" key="5">
    <source>
        <dbReference type="EMBL" id="MEM5536961.1"/>
    </source>
</evidence>
<keyword evidence="3" id="KW-0472">Membrane</keyword>
<keyword evidence="3" id="KW-0812">Transmembrane</keyword>
<evidence type="ECO:0000256" key="3">
    <source>
        <dbReference type="SAM" id="Phobius"/>
    </source>
</evidence>
<keyword evidence="3" id="KW-1133">Transmembrane helix</keyword>
<feature type="transmembrane region" description="Helical" evidence="3">
    <location>
        <begin position="224"/>
        <end position="245"/>
    </location>
</feature>
<dbReference type="Pfam" id="PF07696">
    <property type="entry name" value="7TMR-DISMED2"/>
    <property type="match status" value="1"/>
</dbReference>
<dbReference type="InterPro" id="IPR029787">
    <property type="entry name" value="Nucleotide_cyclase"/>
</dbReference>
<keyword evidence="5" id="KW-0548">Nucleotidyltransferase</keyword>
<name>A0ABU9TTB0_9GAMM</name>
<dbReference type="InterPro" id="IPR050469">
    <property type="entry name" value="Diguanylate_Cyclase"/>
</dbReference>
<reference evidence="5 6" key="1">
    <citation type="submission" date="2024-03" db="EMBL/GenBank/DDBJ databases">
        <title>Community enrichment and isolation of bacterial strains for fucoidan degradation.</title>
        <authorList>
            <person name="Sichert A."/>
        </authorList>
    </citation>
    <scope>NUCLEOTIDE SEQUENCE [LARGE SCALE GENOMIC DNA]</scope>
    <source>
        <strain evidence="5 6">AS76</strain>
    </source>
</reference>
<dbReference type="SUPFAM" id="SSF55073">
    <property type="entry name" value="Nucleotide cyclase"/>
    <property type="match status" value="1"/>
</dbReference>
<dbReference type="RefSeq" id="WP_342854559.1">
    <property type="nucleotide sequence ID" value="NZ_JBBMRA010000010.1"/>
</dbReference>
<gene>
    <name evidence="5" type="ORF">WNY58_11215</name>
</gene>
<accession>A0ABU9TTB0</accession>
<evidence type="ECO:0000256" key="2">
    <source>
        <dbReference type="ARBA" id="ARBA00034247"/>
    </source>
</evidence>
<dbReference type="GO" id="GO:0052621">
    <property type="term" value="F:diguanylate cyclase activity"/>
    <property type="evidence" value="ECO:0007669"/>
    <property type="project" value="UniProtKB-EC"/>
</dbReference>
<dbReference type="EMBL" id="JBBMRA010000010">
    <property type="protein sequence ID" value="MEM5536961.1"/>
    <property type="molecule type" value="Genomic_DNA"/>
</dbReference>
<dbReference type="NCBIfam" id="TIGR00254">
    <property type="entry name" value="GGDEF"/>
    <property type="match status" value="1"/>
</dbReference>
<dbReference type="PROSITE" id="PS50887">
    <property type="entry name" value="GGDEF"/>
    <property type="match status" value="1"/>
</dbReference>
<keyword evidence="5" id="KW-0808">Transferase</keyword>
<evidence type="ECO:0000259" key="4">
    <source>
        <dbReference type="PROSITE" id="PS50887"/>
    </source>
</evidence>
<protein>
    <recommendedName>
        <fullName evidence="1">diguanylate cyclase</fullName>
        <ecNumber evidence="1">2.7.7.65</ecNumber>
    </recommendedName>
</protein>
<dbReference type="SMART" id="SM00267">
    <property type="entry name" value="GGDEF"/>
    <property type="match status" value="1"/>
</dbReference>
<feature type="domain" description="GGDEF" evidence="4">
    <location>
        <begin position="412"/>
        <end position="545"/>
    </location>
</feature>
<feature type="transmembrane region" description="Helical" evidence="3">
    <location>
        <begin position="164"/>
        <end position="185"/>
    </location>
</feature>
<dbReference type="CDD" id="cd01949">
    <property type="entry name" value="GGDEF"/>
    <property type="match status" value="1"/>
</dbReference>
<dbReference type="PANTHER" id="PTHR45138">
    <property type="entry name" value="REGULATORY COMPONENTS OF SENSORY TRANSDUCTION SYSTEM"/>
    <property type="match status" value="1"/>
</dbReference>
<proteinExistence type="predicted"/>
<feature type="transmembrane region" description="Helical" evidence="3">
    <location>
        <begin position="345"/>
        <end position="366"/>
    </location>
</feature>
<dbReference type="Gene3D" id="3.30.70.270">
    <property type="match status" value="1"/>
</dbReference>
<dbReference type="Pfam" id="PF00990">
    <property type="entry name" value="GGDEF"/>
    <property type="match status" value="1"/>
</dbReference>
<dbReference type="PANTHER" id="PTHR45138:SF9">
    <property type="entry name" value="DIGUANYLATE CYCLASE DGCM-RELATED"/>
    <property type="match status" value="1"/>
</dbReference>
<comment type="catalytic activity">
    <reaction evidence="2">
        <text>2 GTP = 3',3'-c-di-GMP + 2 diphosphate</text>
        <dbReference type="Rhea" id="RHEA:24898"/>
        <dbReference type="ChEBI" id="CHEBI:33019"/>
        <dbReference type="ChEBI" id="CHEBI:37565"/>
        <dbReference type="ChEBI" id="CHEBI:58805"/>
        <dbReference type="EC" id="2.7.7.65"/>
    </reaction>
</comment>
<evidence type="ECO:0000256" key="1">
    <source>
        <dbReference type="ARBA" id="ARBA00012528"/>
    </source>
</evidence>